<proteinExistence type="predicted"/>
<keyword evidence="2" id="KW-1185">Reference proteome</keyword>
<name>A0ABU6WYP5_9FABA</name>
<organism evidence="1 2">
    <name type="scientific">Stylosanthes scabra</name>
    <dbReference type="NCBI Taxonomy" id="79078"/>
    <lineage>
        <taxon>Eukaryota</taxon>
        <taxon>Viridiplantae</taxon>
        <taxon>Streptophyta</taxon>
        <taxon>Embryophyta</taxon>
        <taxon>Tracheophyta</taxon>
        <taxon>Spermatophyta</taxon>
        <taxon>Magnoliopsida</taxon>
        <taxon>eudicotyledons</taxon>
        <taxon>Gunneridae</taxon>
        <taxon>Pentapetalae</taxon>
        <taxon>rosids</taxon>
        <taxon>fabids</taxon>
        <taxon>Fabales</taxon>
        <taxon>Fabaceae</taxon>
        <taxon>Papilionoideae</taxon>
        <taxon>50 kb inversion clade</taxon>
        <taxon>dalbergioids sensu lato</taxon>
        <taxon>Dalbergieae</taxon>
        <taxon>Pterocarpus clade</taxon>
        <taxon>Stylosanthes</taxon>
    </lineage>
</organism>
<dbReference type="Proteomes" id="UP001341840">
    <property type="component" value="Unassembled WGS sequence"/>
</dbReference>
<evidence type="ECO:0000313" key="2">
    <source>
        <dbReference type="Proteomes" id="UP001341840"/>
    </source>
</evidence>
<evidence type="ECO:0000313" key="1">
    <source>
        <dbReference type="EMBL" id="MED6190090.1"/>
    </source>
</evidence>
<accession>A0ABU6WYP5</accession>
<sequence length="64" mass="6997">LSEHCKTSKLGGNIAACMGEVLDCELFETGKGQERLLKATIRMDINTPFMKGTHVGSKTDGLKW</sequence>
<feature type="non-terminal residue" evidence="1">
    <location>
        <position position="64"/>
    </location>
</feature>
<protein>
    <submittedName>
        <fullName evidence="1">Uncharacterized protein</fullName>
    </submittedName>
</protein>
<dbReference type="EMBL" id="JASCZI010184381">
    <property type="protein sequence ID" value="MED6190090.1"/>
    <property type="molecule type" value="Genomic_DNA"/>
</dbReference>
<feature type="non-terminal residue" evidence="1">
    <location>
        <position position="1"/>
    </location>
</feature>
<reference evidence="1 2" key="1">
    <citation type="journal article" date="2023" name="Plants (Basel)">
        <title>Bridging the Gap: Combining Genomics and Transcriptomics Approaches to Understand Stylosanthes scabra, an Orphan Legume from the Brazilian Caatinga.</title>
        <authorList>
            <person name="Ferreira-Neto J.R.C."/>
            <person name="da Silva M.D."/>
            <person name="Binneck E."/>
            <person name="de Melo N.F."/>
            <person name="da Silva R.H."/>
            <person name="de Melo A.L.T.M."/>
            <person name="Pandolfi V."/>
            <person name="Bustamante F.O."/>
            <person name="Brasileiro-Vidal A.C."/>
            <person name="Benko-Iseppon A.M."/>
        </authorList>
    </citation>
    <scope>NUCLEOTIDE SEQUENCE [LARGE SCALE GENOMIC DNA]</scope>
    <source>
        <tissue evidence="1">Leaves</tissue>
    </source>
</reference>
<comment type="caution">
    <text evidence="1">The sequence shown here is derived from an EMBL/GenBank/DDBJ whole genome shotgun (WGS) entry which is preliminary data.</text>
</comment>
<gene>
    <name evidence="1" type="ORF">PIB30_102345</name>
</gene>